<evidence type="ECO:0000313" key="4">
    <source>
        <dbReference type="EMBL" id="MBM6616503.1"/>
    </source>
</evidence>
<evidence type="ECO:0000259" key="3">
    <source>
        <dbReference type="Pfam" id="PF13427"/>
    </source>
</evidence>
<dbReference type="CDD" id="cd05403">
    <property type="entry name" value="NT_KNTase_like"/>
    <property type="match status" value="1"/>
</dbReference>
<accession>A0ABS2DDI1</accession>
<dbReference type="RefSeq" id="WP_204201893.1">
    <property type="nucleotide sequence ID" value="NZ_JAFELM010000013.1"/>
</dbReference>
<protein>
    <submittedName>
        <fullName evidence="4">DUF4111 domain-containing protein</fullName>
    </submittedName>
</protein>
<evidence type="ECO:0000313" key="5">
    <source>
        <dbReference type="Proteomes" id="UP001518925"/>
    </source>
</evidence>
<gene>
    <name evidence="4" type="ORF">JR050_02250</name>
</gene>
<dbReference type="Pfam" id="PF13427">
    <property type="entry name" value="AadA_C"/>
    <property type="match status" value="1"/>
</dbReference>
<comment type="caution">
    <text evidence="4">The sequence shown here is derived from an EMBL/GenBank/DDBJ whole genome shotgun (WGS) entry which is preliminary data.</text>
</comment>
<feature type="domain" description="Adenylyltransferase AadA C-terminal" evidence="3">
    <location>
        <begin position="173"/>
        <end position="251"/>
    </location>
</feature>
<name>A0ABS2DDI1_9BACI</name>
<dbReference type="EMBL" id="JAFELM010000013">
    <property type="protein sequence ID" value="MBM6616503.1"/>
    <property type="molecule type" value="Genomic_DNA"/>
</dbReference>
<dbReference type="Proteomes" id="UP001518925">
    <property type="component" value="Unassembled WGS sequence"/>
</dbReference>
<keyword evidence="5" id="KW-1185">Reference proteome</keyword>
<dbReference type="InterPro" id="IPR025184">
    <property type="entry name" value="AadA_C"/>
</dbReference>
<evidence type="ECO:0000256" key="1">
    <source>
        <dbReference type="ARBA" id="ARBA00022679"/>
    </source>
</evidence>
<proteinExistence type="predicted"/>
<feature type="domain" description="Polymerase nucleotidyl transferase" evidence="2">
    <location>
        <begin position="29"/>
        <end position="69"/>
    </location>
</feature>
<dbReference type="Pfam" id="PF01909">
    <property type="entry name" value="NTP_transf_2"/>
    <property type="match status" value="1"/>
</dbReference>
<dbReference type="SUPFAM" id="SSF81301">
    <property type="entry name" value="Nucleotidyltransferase"/>
    <property type="match status" value="1"/>
</dbReference>
<keyword evidence="1" id="KW-0808">Transferase</keyword>
<reference evidence="4 5" key="1">
    <citation type="submission" date="2021-02" db="EMBL/GenBank/DDBJ databases">
        <title>Bacillus sp. RD4P76, an endophyte from a halophyte.</title>
        <authorList>
            <person name="Sun J.-Q."/>
        </authorList>
    </citation>
    <scope>NUCLEOTIDE SEQUENCE [LARGE SCALE GENOMIC DNA]</scope>
    <source>
        <strain evidence="4 5">RD4P76</strain>
    </source>
</reference>
<dbReference type="Gene3D" id="3.30.460.10">
    <property type="entry name" value="Beta Polymerase, domain 2"/>
    <property type="match status" value="1"/>
</dbReference>
<organism evidence="4 5">
    <name type="scientific">Bacillus suaedaesalsae</name>
    <dbReference type="NCBI Taxonomy" id="2810349"/>
    <lineage>
        <taxon>Bacteria</taxon>
        <taxon>Bacillati</taxon>
        <taxon>Bacillota</taxon>
        <taxon>Bacilli</taxon>
        <taxon>Bacillales</taxon>
        <taxon>Bacillaceae</taxon>
        <taxon>Bacillus</taxon>
    </lineage>
</organism>
<sequence>MKNVIRRNGLNSLPTEVQPLLTEYIHHIKQIFGEKLIGVYLFGSIALDAFDSNSDIDFVTVISSPMTDIEETVINEIHRSLHKMYPSLTMDGGYVGTEELLRIGEVESIHPMINGIELLQGSILNPVTGWILQNHGIIVIGSDVLIGRINVTTDQLVHYVNVNMKNYWKPRFEYVKAIPLEQTNTREIDEEIEWFLLGISRQFYTLREGGIISKVASGYYMTQHFPKHATILNEAIRIRSKSEEKSYYESEQERFHAAIRFIEDVLTATCGNK</sequence>
<dbReference type="InterPro" id="IPR043519">
    <property type="entry name" value="NT_sf"/>
</dbReference>
<evidence type="ECO:0000259" key="2">
    <source>
        <dbReference type="Pfam" id="PF01909"/>
    </source>
</evidence>
<dbReference type="InterPro" id="IPR002934">
    <property type="entry name" value="Polymerase_NTP_transf_dom"/>
</dbReference>